<comment type="caution">
    <text evidence="1">The sequence shown here is derived from an EMBL/GenBank/DDBJ whole genome shotgun (WGS) entry which is preliminary data.</text>
</comment>
<gene>
    <name evidence="1" type="ORF">S01H1_54455</name>
</gene>
<sequence length="30" mass="3477">MLVGLIRMRHAVSAVDLTPDRPLEWIFENP</sequence>
<name>X0WXB0_9ZZZZ</name>
<protein>
    <submittedName>
        <fullName evidence="1">Uncharacterized protein</fullName>
    </submittedName>
</protein>
<dbReference type="EMBL" id="BARS01035336">
    <property type="protein sequence ID" value="GAG17391.1"/>
    <property type="molecule type" value="Genomic_DNA"/>
</dbReference>
<reference evidence="1" key="1">
    <citation type="journal article" date="2014" name="Front. Microbiol.">
        <title>High frequency of phylogenetically diverse reductive dehalogenase-homologous genes in deep subseafloor sedimentary metagenomes.</title>
        <authorList>
            <person name="Kawai M."/>
            <person name="Futagami T."/>
            <person name="Toyoda A."/>
            <person name="Takaki Y."/>
            <person name="Nishi S."/>
            <person name="Hori S."/>
            <person name="Arai W."/>
            <person name="Tsubouchi T."/>
            <person name="Morono Y."/>
            <person name="Uchiyama I."/>
            <person name="Ito T."/>
            <person name="Fujiyama A."/>
            <person name="Inagaki F."/>
            <person name="Takami H."/>
        </authorList>
    </citation>
    <scope>NUCLEOTIDE SEQUENCE</scope>
    <source>
        <strain evidence="1">Expedition CK06-06</strain>
    </source>
</reference>
<proteinExistence type="predicted"/>
<evidence type="ECO:0000313" key="1">
    <source>
        <dbReference type="EMBL" id="GAG17391.1"/>
    </source>
</evidence>
<feature type="non-terminal residue" evidence="1">
    <location>
        <position position="30"/>
    </location>
</feature>
<accession>X0WXB0</accession>
<dbReference type="AlphaFoldDB" id="X0WXB0"/>
<organism evidence="1">
    <name type="scientific">marine sediment metagenome</name>
    <dbReference type="NCBI Taxonomy" id="412755"/>
    <lineage>
        <taxon>unclassified sequences</taxon>
        <taxon>metagenomes</taxon>
        <taxon>ecological metagenomes</taxon>
    </lineage>
</organism>